<gene>
    <name evidence="1" type="ORF">GOODEAATRI_034409</name>
</gene>
<evidence type="ECO:0000313" key="2">
    <source>
        <dbReference type="Proteomes" id="UP001476798"/>
    </source>
</evidence>
<organism evidence="1 2">
    <name type="scientific">Goodea atripinnis</name>
    <dbReference type="NCBI Taxonomy" id="208336"/>
    <lineage>
        <taxon>Eukaryota</taxon>
        <taxon>Metazoa</taxon>
        <taxon>Chordata</taxon>
        <taxon>Craniata</taxon>
        <taxon>Vertebrata</taxon>
        <taxon>Euteleostomi</taxon>
        <taxon>Actinopterygii</taxon>
        <taxon>Neopterygii</taxon>
        <taxon>Teleostei</taxon>
        <taxon>Neoteleostei</taxon>
        <taxon>Acanthomorphata</taxon>
        <taxon>Ovalentaria</taxon>
        <taxon>Atherinomorphae</taxon>
        <taxon>Cyprinodontiformes</taxon>
        <taxon>Goodeidae</taxon>
        <taxon>Goodea</taxon>
    </lineage>
</organism>
<accession>A0ABV0NQG6</accession>
<keyword evidence="2" id="KW-1185">Reference proteome</keyword>
<sequence>MNCADILQSLRSASAQQGRYSVIAHARLYVNARHTEPAGNPSQIRFCFYLLGAEIQAQIERRVRYCSHAEGRHAHTEREGRSYLKTHTHSITHTHTHTLTHTLCVSVCVCVCV</sequence>
<reference evidence="1 2" key="1">
    <citation type="submission" date="2021-06" db="EMBL/GenBank/DDBJ databases">
        <authorList>
            <person name="Palmer J.M."/>
        </authorList>
    </citation>
    <scope>NUCLEOTIDE SEQUENCE [LARGE SCALE GENOMIC DNA]</scope>
    <source>
        <strain evidence="1 2">GA_2019</strain>
        <tissue evidence="1">Muscle</tissue>
    </source>
</reference>
<proteinExistence type="predicted"/>
<comment type="caution">
    <text evidence="1">The sequence shown here is derived from an EMBL/GenBank/DDBJ whole genome shotgun (WGS) entry which is preliminary data.</text>
</comment>
<dbReference type="EMBL" id="JAHRIO010048747">
    <property type="protein sequence ID" value="MEQ2173663.1"/>
    <property type="molecule type" value="Genomic_DNA"/>
</dbReference>
<evidence type="ECO:0000313" key="1">
    <source>
        <dbReference type="EMBL" id="MEQ2173663.1"/>
    </source>
</evidence>
<name>A0ABV0NQG6_9TELE</name>
<dbReference type="Proteomes" id="UP001476798">
    <property type="component" value="Unassembled WGS sequence"/>
</dbReference>
<protein>
    <submittedName>
        <fullName evidence="1">Uncharacterized protein</fullName>
    </submittedName>
</protein>